<dbReference type="SUPFAM" id="SSF51182">
    <property type="entry name" value="RmlC-like cupins"/>
    <property type="match status" value="1"/>
</dbReference>
<dbReference type="Proteomes" id="UP000316801">
    <property type="component" value="Unassembled WGS sequence"/>
</dbReference>
<keyword evidence="3" id="KW-1185">Reference proteome</keyword>
<evidence type="ECO:0000313" key="3">
    <source>
        <dbReference type="Proteomes" id="UP000316801"/>
    </source>
</evidence>
<protein>
    <submittedName>
        <fullName evidence="2">Cupin domain-containing protein</fullName>
    </submittedName>
</protein>
<proteinExistence type="predicted"/>
<dbReference type="PANTHER" id="PTHR40943">
    <property type="entry name" value="CYTOPLASMIC PROTEIN-RELATED"/>
    <property type="match status" value="1"/>
</dbReference>
<gene>
    <name evidence="2" type="ORF">FNA46_12200</name>
</gene>
<feature type="domain" description="(S)-ureidoglycine aminohydrolase cupin" evidence="1">
    <location>
        <begin position="38"/>
        <end position="110"/>
    </location>
</feature>
<dbReference type="Pfam" id="PF05899">
    <property type="entry name" value="Cupin_3"/>
    <property type="match status" value="1"/>
</dbReference>
<dbReference type="EMBL" id="VJMG01000030">
    <property type="protein sequence ID" value="TRL38498.1"/>
    <property type="molecule type" value="Genomic_DNA"/>
</dbReference>
<dbReference type="InterPro" id="IPR011051">
    <property type="entry name" value="RmlC_Cupin_sf"/>
</dbReference>
<reference evidence="2 3" key="1">
    <citation type="submission" date="2019-07" db="EMBL/GenBank/DDBJ databases">
        <title>Ln-dependent methylotrophs.</title>
        <authorList>
            <person name="Tani A."/>
        </authorList>
    </citation>
    <scope>NUCLEOTIDE SEQUENCE [LARGE SCALE GENOMIC DNA]</scope>
    <source>
        <strain evidence="2 3">SM12</strain>
    </source>
</reference>
<dbReference type="Gene3D" id="2.60.120.10">
    <property type="entry name" value="Jelly Rolls"/>
    <property type="match status" value="1"/>
</dbReference>
<organism evidence="2 3">
    <name type="scientific">Rhizobium straminoryzae</name>
    <dbReference type="NCBI Taxonomy" id="1387186"/>
    <lineage>
        <taxon>Bacteria</taxon>
        <taxon>Pseudomonadati</taxon>
        <taxon>Pseudomonadota</taxon>
        <taxon>Alphaproteobacteria</taxon>
        <taxon>Hyphomicrobiales</taxon>
        <taxon>Rhizobiaceae</taxon>
        <taxon>Rhizobium/Agrobacterium group</taxon>
        <taxon>Rhizobium</taxon>
    </lineage>
</organism>
<evidence type="ECO:0000259" key="1">
    <source>
        <dbReference type="Pfam" id="PF05899"/>
    </source>
</evidence>
<evidence type="ECO:0000313" key="2">
    <source>
        <dbReference type="EMBL" id="TRL38498.1"/>
    </source>
</evidence>
<dbReference type="RefSeq" id="WP_143125481.1">
    <property type="nucleotide sequence ID" value="NZ_VJMG01000030.1"/>
</dbReference>
<name>A0A549T9F2_9HYPH</name>
<dbReference type="AlphaFoldDB" id="A0A549T9F2"/>
<sequence length="114" mass="13005">MSRFLSFDLSAITPEEGAPAPDRLISGDPRFTTWNIEEAQGGLYAGVWQSTPGKWRIAYDEWEYFHILEGYSIVTEEGGTPIHLKAGDRLILRPGFRGTWEVVETTRKDYVIRL</sequence>
<comment type="caution">
    <text evidence="2">The sequence shown here is derived from an EMBL/GenBank/DDBJ whole genome shotgun (WGS) entry which is preliminary data.</text>
</comment>
<dbReference type="CDD" id="cd02227">
    <property type="entry name" value="cupin_TM1112-like"/>
    <property type="match status" value="1"/>
</dbReference>
<dbReference type="InterPro" id="IPR008579">
    <property type="entry name" value="UGlyAH_Cupin_dom"/>
</dbReference>
<dbReference type="PANTHER" id="PTHR40943:SF1">
    <property type="entry name" value="CYTOPLASMIC PROTEIN"/>
    <property type="match status" value="1"/>
</dbReference>
<dbReference type="InterPro" id="IPR014710">
    <property type="entry name" value="RmlC-like_jellyroll"/>
</dbReference>
<accession>A0A549T9F2</accession>